<name>A0A5B6VW03_9ROSI</name>
<organism evidence="1 2">
    <name type="scientific">Gossypium australe</name>
    <dbReference type="NCBI Taxonomy" id="47621"/>
    <lineage>
        <taxon>Eukaryota</taxon>
        <taxon>Viridiplantae</taxon>
        <taxon>Streptophyta</taxon>
        <taxon>Embryophyta</taxon>
        <taxon>Tracheophyta</taxon>
        <taxon>Spermatophyta</taxon>
        <taxon>Magnoliopsida</taxon>
        <taxon>eudicotyledons</taxon>
        <taxon>Gunneridae</taxon>
        <taxon>Pentapetalae</taxon>
        <taxon>rosids</taxon>
        <taxon>malvids</taxon>
        <taxon>Malvales</taxon>
        <taxon>Malvaceae</taxon>
        <taxon>Malvoideae</taxon>
        <taxon>Gossypium</taxon>
    </lineage>
</organism>
<accession>A0A5B6VW03</accession>
<dbReference type="AlphaFoldDB" id="A0A5B6VW03"/>
<keyword evidence="2" id="KW-1185">Reference proteome</keyword>
<dbReference type="EMBL" id="SMMG02000005">
    <property type="protein sequence ID" value="KAA3473112.1"/>
    <property type="molecule type" value="Genomic_DNA"/>
</dbReference>
<dbReference type="Proteomes" id="UP000325315">
    <property type="component" value="Unassembled WGS sequence"/>
</dbReference>
<proteinExistence type="predicted"/>
<reference evidence="2" key="1">
    <citation type="journal article" date="2019" name="Plant Biotechnol. J.">
        <title>Genome sequencing of the Australian wild diploid species Gossypium australe highlights disease resistance and delayed gland morphogenesis.</title>
        <authorList>
            <person name="Cai Y."/>
            <person name="Cai X."/>
            <person name="Wang Q."/>
            <person name="Wang P."/>
            <person name="Zhang Y."/>
            <person name="Cai C."/>
            <person name="Xu Y."/>
            <person name="Wang K."/>
            <person name="Zhou Z."/>
            <person name="Wang C."/>
            <person name="Geng S."/>
            <person name="Li B."/>
            <person name="Dong Q."/>
            <person name="Hou Y."/>
            <person name="Wang H."/>
            <person name="Ai P."/>
            <person name="Liu Z."/>
            <person name="Yi F."/>
            <person name="Sun M."/>
            <person name="An G."/>
            <person name="Cheng J."/>
            <person name="Zhang Y."/>
            <person name="Shi Q."/>
            <person name="Xie Y."/>
            <person name="Shi X."/>
            <person name="Chang Y."/>
            <person name="Huang F."/>
            <person name="Chen Y."/>
            <person name="Hong S."/>
            <person name="Mi L."/>
            <person name="Sun Q."/>
            <person name="Zhang L."/>
            <person name="Zhou B."/>
            <person name="Peng R."/>
            <person name="Zhang X."/>
            <person name="Liu F."/>
        </authorList>
    </citation>
    <scope>NUCLEOTIDE SEQUENCE [LARGE SCALE GENOMIC DNA]</scope>
    <source>
        <strain evidence="2">cv. PA1801</strain>
    </source>
</reference>
<evidence type="ECO:0000313" key="2">
    <source>
        <dbReference type="Proteomes" id="UP000325315"/>
    </source>
</evidence>
<gene>
    <name evidence="1" type="ORF">EPI10_023520</name>
</gene>
<sequence length="148" mass="16465">MRDEPRTSIPRPQTTFVASVRSVRNVDKPVCGHCGRNHKVVNCKQKRISLKSIESDLVNVETSLSKCPTNIITTMSAQELIKKGCEAYEAYVLDLRISESGLDQVLTELLGLLPKEEVNFVIEVALKTTPISIALYRLALAELKKLKA</sequence>
<protein>
    <submittedName>
        <fullName evidence="1">RVP_2 domain-containing protein</fullName>
    </submittedName>
</protein>
<evidence type="ECO:0000313" key="1">
    <source>
        <dbReference type="EMBL" id="KAA3473112.1"/>
    </source>
</evidence>
<comment type="caution">
    <text evidence="1">The sequence shown here is derived from an EMBL/GenBank/DDBJ whole genome shotgun (WGS) entry which is preliminary data.</text>
</comment>